<dbReference type="SMART" id="SM00052">
    <property type="entry name" value="EAL"/>
    <property type="match status" value="1"/>
</dbReference>
<dbReference type="Gene3D" id="3.30.450.20">
    <property type="entry name" value="PAS domain"/>
    <property type="match status" value="2"/>
</dbReference>
<evidence type="ECO:0000313" key="5">
    <source>
        <dbReference type="Proteomes" id="UP000290253"/>
    </source>
</evidence>
<dbReference type="SUPFAM" id="SSF141868">
    <property type="entry name" value="EAL domain-like"/>
    <property type="match status" value="1"/>
</dbReference>
<feature type="domain" description="PAC" evidence="2">
    <location>
        <begin position="346"/>
        <end position="399"/>
    </location>
</feature>
<dbReference type="InterPro" id="IPR000700">
    <property type="entry name" value="PAS-assoc_C"/>
</dbReference>
<evidence type="ECO:0000259" key="2">
    <source>
        <dbReference type="PROSITE" id="PS50113"/>
    </source>
</evidence>
<feature type="domain" description="EAL" evidence="3">
    <location>
        <begin position="1"/>
        <end position="251"/>
    </location>
</feature>
<gene>
    <name evidence="4" type="ORF">ESZ00_05805</name>
</gene>
<name>A0A4Q1SIH6_9BACT</name>
<feature type="domain" description="PAC" evidence="2">
    <location>
        <begin position="473"/>
        <end position="525"/>
    </location>
</feature>
<dbReference type="PROSITE" id="PS50883">
    <property type="entry name" value="EAL"/>
    <property type="match status" value="1"/>
</dbReference>
<dbReference type="SMART" id="SM00091">
    <property type="entry name" value="PAS"/>
    <property type="match status" value="2"/>
</dbReference>
<dbReference type="EMBL" id="SDMK01000001">
    <property type="protein sequence ID" value="RXS97411.1"/>
    <property type="molecule type" value="Genomic_DNA"/>
</dbReference>
<dbReference type="PANTHER" id="PTHR44757:SF2">
    <property type="entry name" value="BIOFILM ARCHITECTURE MAINTENANCE PROTEIN MBAA"/>
    <property type="match status" value="1"/>
</dbReference>
<dbReference type="AlphaFoldDB" id="A0A4Q1SIH6"/>
<accession>A0A4Q1SIH6</accession>
<dbReference type="InterPro" id="IPR001610">
    <property type="entry name" value="PAC"/>
</dbReference>
<dbReference type="PANTHER" id="PTHR44757">
    <property type="entry name" value="DIGUANYLATE CYCLASE DGCP"/>
    <property type="match status" value="1"/>
</dbReference>
<dbReference type="Gene3D" id="3.20.20.450">
    <property type="entry name" value="EAL domain"/>
    <property type="match status" value="1"/>
</dbReference>
<evidence type="ECO:0000313" key="4">
    <source>
        <dbReference type="EMBL" id="RXS97411.1"/>
    </source>
</evidence>
<protein>
    <submittedName>
        <fullName evidence="4">EAL domain-containing protein</fullName>
    </submittedName>
</protein>
<organism evidence="4 5">
    <name type="scientific">Silvibacterium dinghuense</name>
    <dbReference type="NCBI Taxonomy" id="1560006"/>
    <lineage>
        <taxon>Bacteria</taxon>
        <taxon>Pseudomonadati</taxon>
        <taxon>Acidobacteriota</taxon>
        <taxon>Terriglobia</taxon>
        <taxon>Terriglobales</taxon>
        <taxon>Acidobacteriaceae</taxon>
        <taxon>Silvibacterium</taxon>
    </lineage>
</organism>
<sequence>MRVGADELRRGLQCDEFEPFFQPIVTLCTGELAGFEILARWRHPEHGILLPDHFIALAEQDGTIGSLTGILLARAFAIAGSLPPHLRLSVNISPHQLHDFLLPPQIESLAGSFRFPLSRLVIEITESAFFDNLEHARAVTLELKKLGCRIALDDFGTGYSSLLHLQALPFDELKIDRSFVHSMTKHRESRKIVSAVIGLGQSLGLATIAEGVSTPEEAGLLLGLGCEAGQGWLFGKPVPADQLPALVQTPPQPIPRQSRNLSQEIFSSTLPSHRLAQLQALYEGAPVGLAFLDRNFRYIALNQQLASFHDNPLESYIGRTVAEMVPDIYPLIHPYLCRCLTGEAISGIEIICPARETRPETAFFVSYVPVYDEAHEVIGISVSVVDITERRRMEAALRESEDHYRHMVELNPQIPWVLDPQGMAVSIGPRWSELTGSTEEESLGRGFMQYVHPEDQQLLENTIARCFPIGEPVDVQFRARTRSGGWRWLRSRGSPRRDKQGNIVCWYGSTDDIDDLKRTEDALRRSEAHLQAVMESLSLKLQKLAAS</sequence>
<dbReference type="InterPro" id="IPR035919">
    <property type="entry name" value="EAL_sf"/>
</dbReference>
<dbReference type="SMART" id="SM00086">
    <property type="entry name" value="PAC"/>
    <property type="match status" value="2"/>
</dbReference>
<dbReference type="SUPFAM" id="SSF55785">
    <property type="entry name" value="PYP-like sensor domain (PAS domain)"/>
    <property type="match status" value="2"/>
</dbReference>
<dbReference type="OrthoDB" id="9759607at2"/>
<comment type="caution">
    <text evidence="4">The sequence shown here is derived from an EMBL/GenBank/DDBJ whole genome shotgun (WGS) entry which is preliminary data.</text>
</comment>
<dbReference type="Pfam" id="PF00563">
    <property type="entry name" value="EAL"/>
    <property type="match status" value="1"/>
</dbReference>
<dbReference type="InterPro" id="IPR000014">
    <property type="entry name" value="PAS"/>
</dbReference>
<dbReference type="Proteomes" id="UP000290253">
    <property type="component" value="Unassembled WGS sequence"/>
</dbReference>
<proteinExistence type="predicted"/>
<dbReference type="PROSITE" id="PS50113">
    <property type="entry name" value="PAC"/>
    <property type="match status" value="2"/>
</dbReference>
<dbReference type="Pfam" id="PF08447">
    <property type="entry name" value="PAS_3"/>
    <property type="match status" value="1"/>
</dbReference>
<dbReference type="Pfam" id="PF08448">
    <property type="entry name" value="PAS_4"/>
    <property type="match status" value="1"/>
</dbReference>
<reference evidence="4 5" key="1">
    <citation type="journal article" date="2016" name="Int. J. Syst. Evol. Microbiol.">
        <title>Acidipila dinghuensis sp. nov., an acidobacterium isolated from forest soil.</title>
        <authorList>
            <person name="Jiang Y.W."/>
            <person name="Wang J."/>
            <person name="Chen M.H."/>
            <person name="Lv Y.Y."/>
            <person name="Qiu L.H."/>
        </authorList>
    </citation>
    <scope>NUCLEOTIDE SEQUENCE [LARGE SCALE GENOMIC DNA]</scope>
    <source>
        <strain evidence="4 5">DHOF10</strain>
    </source>
</reference>
<dbReference type="NCBIfam" id="TIGR00229">
    <property type="entry name" value="sensory_box"/>
    <property type="match status" value="1"/>
</dbReference>
<dbReference type="RefSeq" id="WP_129207190.1">
    <property type="nucleotide sequence ID" value="NZ_BMGU01000001.1"/>
</dbReference>
<dbReference type="InterPro" id="IPR052155">
    <property type="entry name" value="Biofilm_reg_signaling"/>
</dbReference>
<dbReference type="InterPro" id="IPR013655">
    <property type="entry name" value="PAS_fold_3"/>
</dbReference>
<evidence type="ECO:0000259" key="3">
    <source>
        <dbReference type="PROSITE" id="PS50883"/>
    </source>
</evidence>
<feature type="domain" description="PAS" evidence="1">
    <location>
        <begin position="400"/>
        <end position="470"/>
    </location>
</feature>
<dbReference type="CDD" id="cd01948">
    <property type="entry name" value="EAL"/>
    <property type="match status" value="1"/>
</dbReference>
<dbReference type="InterPro" id="IPR001633">
    <property type="entry name" value="EAL_dom"/>
</dbReference>
<dbReference type="InterPro" id="IPR035965">
    <property type="entry name" value="PAS-like_dom_sf"/>
</dbReference>
<dbReference type="InterPro" id="IPR013656">
    <property type="entry name" value="PAS_4"/>
</dbReference>
<dbReference type="PROSITE" id="PS50112">
    <property type="entry name" value="PAS"/>
    <property type="match status" value="1"/>
</dbReference>
<dbReference type="FunFam" id="3.30.450.20:FF:000099">
    <property type="entry name" value="Sensory box sensor histidine kinase"/>
    <property type="match status" value="1"/>
</dbReference>
<dbReference type="CDD" id="cd00130">
    <property type="entry name" value="PAS"/>
    <property type="match status" value="1"/>
</dbReference>
<keyword evidence="5" id="KW-1185">Reference proteome</keyword>
<evidence type="ECO:0000259" key="1">
    <source>
        <dbReference type="PROSITE" id="PS50112"/>
    </source>
</evidence>